<feature type="chain" id="PRO_5043632491" evidence="2">
    <location>
        <begin position="20"/>
        <end position="112"/>
    </location>
</feature>
<feature type="compositionally biased region" description="Polar residues" evidence="1">
    <location>
        <begin position="82"/>
        <end position="91"/>
    </location>
</feature>
<organism evidence="3 4">
    <name type="scientific">Acrasis kona</name>
    <dbReference type="NCBI Taxonomy" id="1008807"/>
    <lineage>
        <taxon>Eukaryota</taxon>
        <taxon>Discoba</taxon>
        <taxon>Heterolobosea</taxon>
        <taxon>Tetramitia</taxon>
        <taxon>Eutetramitia</taxon>
        <taxon>Acrasidae</taxon>
        <taxon>Acrasis</taxon>
    </lineage>
</organism>
<evidence type="ECO:0000313" key="3">
    <source>
        <dbReference type="EMBL" id="KAL0483013.1"/>
    </source>
</evidence>
<evidence type="ECO:0000256" key="1">
    <source>
        <dbReference type="SAM" id="MobiDB-lite"/>
    </source>
</evidence>
<sequence length="112" mass="11428">MRAFIALAALFILLVSIHAQDAESTTTVAPSVTVTQPATKAPSSENANPPNPFGGGSNRDEAPTPKPTGPQIPIFTNPAPRDTTTTSNSSPDVAAQYGIAAVAVYLVIAALV</sequence>
<protein>
    <submittedName>
        <fullName evidence="3">Serine/threonine-protein phosphatase 2A regulatory subunit delta</fullName>
    </submittedName>
</protein>
<feature type="region of interest" description="Disordered" evidence="1">
    <location>
        <begin position="24"/>
        <end position="91"/>
    </location>
</feature>
<dbReference type="EMBL" id="JAOPGA020000923">
    <property type="protein sequence ID" value="KAL0483013.1"/>
    <property type="molecule type" value="Genomic_DNA"/>
</dbReference>
<proteinExistence type="predicted"/>
<accession>A0AAW2Z160</accession>
<dbReference type="AlphaFoldDB" id="A0AAW2Z160"/>
<comment type="caution">
    <text evidence="3">The sequence shown here is derived from an EMBL/GenBank/DDBJ whole genome shotgun (WGS) entry which is preliminary data.</text>
</comment>
<keyword evidence="4" id="KW-1185">Reference proteome</keyword>
<evidence type="ECO:0000313" key="4">
    <source>
        <dbReference type="Proteomes" id="UP001431209"/>
    </source>
</evidence>
<reference evidence="3 4" key="1">
    <citation type="submission" date="2024-03" db="EMBL/GenBank/DDBJ databases">
        <title>The Acrasis kona genome and developmental transcriptomes reveal deep origins of eukaryotic multicellular pathways.</title>
        <authorList>
            <person name="Sheikh S."/>
            <person name="Fu C.-J."/>
            <person name="Brown M.W."/>
            <person name="Baldauf S.L."/>
        </authorList>
    </citation>
    <scope>NUCLEOTIDE SEQUENCE [LARGE SCALE GENOMIC DNA]</scope>
    <source>
        <strain evidence="3 4">ATCC MYA-3509</strain>
    </source>
</reference>
<name>A0AAW2Z160_9EUKA</name>
<gene>
    <name evidence="3" type="ORF">AKO1_014890</name>
</gene>
<feature type="signal peptide" evidence="2">
    <location>
        <begin position="1"/>
        <end position="19"/>
    </location>
</feature>
<keyword evidence="2" id="KW-0732">Signal</keyword>
<evidence type="ECO:0000256" key="2">
    <source>
        <dbReference type="SAM" id="SignalP"/>
    </source>
</evidence>
<feature type="compositionally biased region" description="Low complexity" evidence="1">
    <location>
        <begin position="24"/>
        <end position="48"/>
    </location>
</feature>
<dbReference type="Proteomes" id="UP001431209">
    <property type="component" value="Unassembled WGS sequence"/>
</dbReference>